<dbReference type="SUPFAM" id="SSF111352">
    <property type="entry name" value="Ammonium transporter"/>
    <property type="match status" value="1"/>
</dbReference>
<keyword evidence="3" id="KW-0813">Transport</keyword>
<dbReference type="GO" id="GO:0005886">
    <property type="term" value="C:plasma membrane"/>
    <property type="evidence" value="ECO:0007669"/>
    <property type="project" value="TreeGrafter"/>
</dbReference>
<keyword evidence="10" id="KW-1185">Reference proteome</keyword>
<evidence type="ECO:0000256" key="4">
    <source>
        <dbReference type="ARBA" id="ARBA00022692"/>
    </source>
</evidence>
<name>A0A914DGC2_9BILA</name>
<organism evidence="10 11">
    <name type="scientific">Acrobeloides nanus</name>
    <dbReference type="NCBI Taxonomy" id="290746"/>
    <lineage>
        <taxon>Eukaryota</taxon>
        <taxon>Metazoa</taxon>
        <taxon>Ecdysozoa</taxon>
        <taxon>Nematoda</taxon>
        <taxon>Chromadorea</taxon>
        <taxon>Rhabditida</taxon>
        <taxon>Tylenchina</taxon>
        <taxon>Cephalobomorpha</taxon>
        <taxon>Cephaloboidea</taxon>
        <taxon>Cephalobidae</taxon>
        <taxon>Acrobeloides</taxon>
    </lineage>
</organism>
<comment type="similarity">
    <text evidence="2">Belongs to the ammonia transporter channel (TC 1.A.11.2) family.</text>
</comment>
<evidence type="ECO:0000256" key="7">
    <source>
        <dbReference type="ARBA" id="ARBA00023177"/>
    </source>
</evidence>
<feature type="transmembrane region" description="Helical" evidence="8">
    <location>
        <begin position="189"/>
        <end position="211"/>
    </location>
</feature>
<evidence type="ECO:0000256" key="6">
    <source>
        <dbReference type="ARBA" id="ARBA00023136"/>
    </source>
</evidence>
<dbReference type="InterPro" id="IPR024041">
    <property type="entry name" value="NH4_transpt_AmtB-like_dom"/>
</dbReference>
<comment type="subcellular location">
    <subcellularLocation>
        <location evidence="1">Membrane</location>
        <topology evidence="1">Multi-pass membrane protein</topology>
    </subcellularLocation>
</comment>
<feature type="transmembrane region" description="Helical" evidence="8">
    <location>
        <begin position="160"/>
        <end position="183"/>
    </location>
</feature>
<evidence type="ECO:0000256" key="8">
    <source>
        <dbReference type="SAM" id="Phobius"/>
    </source>
</evidence>
<dbReference type="WBParaSite" id="ACRNAN_scaffold265.g12638.t1">
    <property type="protein sequence ID" value="ACRNAN_scaffold265.g12638.t1"/>
    <property type="gene ID" value="ACRNAN_scaffold265.g12638"/>
</dbReference>
<evidence type="ECO:0000313" key="11">
    <source>
        <dbReference type="WBParaSite" id="ACRNAN_scaffold265.g12638.t1"/>
    </source>
</evidence>
<keyword evidence="5 8" id="KW-1133">Transmembrane helix</keyword>
<evidence type="ECO:0000256" key="3">
    <source>
        <dbReference type="ARBA" id="ARBA00022448"/>
    </source>
</evidence>
<evidence type="ECO:0000256" key="2">
    <source>
        <dbReference type="ARBA" id="ARBA00005887"/>
    </source>
</evidence>
<dbReference type="PANTHER" id="PTHR11730">
    <property type="entry name" value="AMMONIUM TRANSPORTER"/>
    <property type="match status" value="1"/>
</dbReference>
<evidence type="ECO:0000256" key="1">
    <source>
        <dbReference type="ARBA" id="ARBA00004141"/>
    </source>
</evidence>
<keyword evidence="4 8" id="KW-0812">Transmembrane</keyword>
<dbReference type="FunFam" id="1.10.3430.10:FF:000008">
    <property type="entry name" value="Ammonium transporter"/>
    <property type="match status" value="1"/>
</dbReference>
<keyword evidence="7" id="KW-0924">Ammonia transport</keyword>
<feature type="transmembrane region" description="Helical" evidence="8">
    <location>
        <begin position="315"/>
        <end position="342"/>
    </location>
</feature>
<evidence type="ECO:0000313" key="10">
    <source>
        <dbReference type="Proteomes" id="UP000887540"/>
    </source>
</evidence>
<reference evidence="11" key="1">
    <citation type="submission" date="2022-11" db="UniProtKB">
        <authorList>
            <consortium name="WormBaseParasite"/>
        </authorList>
    </citation>
    <scope>IDENTIFICATION</scope>
</reference>
<dbReference type="AlphaFoldDB" id="A0A914DGC2"/>
<dbReference type="InterPro" id="IPR029020">
    <property type="entry name" value="Ammonium/urea_transptr"/>
</dbReference>
<feature type="transmembrane region" description="Helical" evidence="8">
    <location>
        <begin position="277"/>
        <end position="295"/>
    </location>
</feature>
<dbReference type="Proteomes" id="UP000887540">
    <property type="component" value="Unplaced"/>
</dbReference>
<protein>
    <submittedName>
        <fullName evidence="11">Ammonium transporter AmtB-like domain-containing protein</fullName>
    </submittedName>
</protein>
<evidence type="ECO:0000256" key="5">
    <source>
        <dbReference type="ARBA" id="ARBA00022989"/>
    </source>
</evidence>
<sequence length="483" mass="53039">MVKNAIDVVFGGLTYWMLGFGFSFGDYYPNSLVGIGKFFYDYDSVYESTEKSWTYSALLFQISYSTTTSTIVSASMAERIRLKPYIVITSTITMLHSVAAHWVWSEQGFLHKLGVVDAAGCAVAHLVGGVAGLAVTLYLKPRPTRFGPNGSKKMSSPTKALLGTFMIWWSWLGFNTGSTYGVAAGRWRLVAKSATVTFLSSVGGGCAAILISLFSTNKCQIDLLIDGLLASLVSTAACCQCIRPIESVFIGAVGATLALASYPLLEKLKIDDPVGVIPVHIVGSIWGMIAVGIFGREDPHGFKLTSGLNGLIHGGGFYLLGIQILCVICIFIWTFPMTYLTLKVLDHWKSKNHFTGDLRMSRYEEQLGADLVEHCLEGKSVPQYNIEKKMNARTVSIVIKCVARWKRKTKVSREARLKLELEQAIRNRNLANYSTSRPLIISDSQISTYQHGNMASSVPKLNLKTRKYAIATRLVSINKGSCL</sequence>
<accession>A0A914DGC2</accession>
<feature type="transmembrane region" description="Helical" evidence="8">
    <location>
        <begin position="85"/>
        <end position="104"/>
    </location>
</feature>
<dbReference type="PANTHER" id="PTHR11730:SF58">
    <property type="entry name" value="AMMONIUM TRANSPORTER"/>
    <property type="match status" value="1"/>
</dbReference>
<dbReference type="GO" id="GO:0097272">
    <property type="term" value="P:ammonium homeostasis"/>
    <property type="evidence" value="ECO:0007669"/>
    <property type="project" value="TreeGrafter"/>
</dbReference>
<feature type="domain" description="Ammonium transporter AmtB-like" evidence="9">
    <location>
        <begin position="1"/>
        <end position="374"/>
    </location>
</feature>
<dbReference type="Pfam" id="PF00909">
    <property type="entry name" value="Ammonium_transp"/>
    <property type="match status" value="1"/>
</dbReference>
<feature type="transmembrane region" description="Helical" evidence="8">
    <location>
        <begin position="116"/>
        <end position="139"/>
    </location>
</feature>
<keyword evidence="6 8" id="KW-0472">Membrane</keyword>
<dbReference type="Gene3D" id="1.10.3430.10">
    <property type="entry name" value="Ammonium transporter AmtB like domains"/>
    <property type="match status" value="1"/>
</dbReference>
<proteinExistence type="inferred from homology"/>
<dbReference type="GO" id="GO:0008519">
    <property type="term" value="F:ammonium channel activity"/>
    <property type="evidence" value="ECO:0007669"/>
    <property type="project" value="InterPro"/>
</dbReference>
<evidence type="ECO:0000259" key="9">
    <source>
        <dbReference type="Pfam" id="PF00909"/>
    </source>
</evidence>